<comment type="caution">
    <text evidence="9">The sequence shown here is derived from an EMBL/GenBank/DDBJ whole genome shotgun (WGS) entry which is preliminary data.</text>
</comment>
<evidence type="ECO:0000256" key="2">
    <source>
        <dbReference type="ARBA" id="ARBA00016013"/>
    </source>
</evidence>
<reference evidence="9 10" key="1">
    <citation type="submission" date="2020-07" db="EMBL/GenBank/DDBJ databases">
        <title>Genomic Encyclopedia of Archaeal and Bacterial Type Strains, Phase II (KMG-II): from individual species to whole genera.</title>
        <authorList>
            <person name="Goeker M."/>
        </authorList>
    </citation>
    <scope>NUCLEOTIDE SEQUENCE [LARGE SCALE GENOMIC DNA]</scope>
    <source>
        <strain evidence="9 10">DSM 21226</strain>
    </source>
</reference>
<comment type="similarity">
    <text evidence="1 5">Belongs to the FlgD family.</text>
</comment>
<feature type="domain" description="FlgD Tudor-like" evidence="8">
    <location>
        <begin position="92"/>
        <end position="223"/>
    </location>
</feature>
<gene>
    <name evidence="9" type="ORF">BDD16_002765</name>
</gene>
<sequence length="227" mass="23059">MATTTSTATKATDASTAYSQLNSSTASTTASKMQEASDQFLKLLVTQMQSQDPLNPMDNAQVTSQMAQINTVSGLGTVNESIKAMSAQLLQMQAMQGASLVGNSVVVPGNTIDVSSGSGTGHFELGGAADAVKVEVLSSAGRVVDTLDMGAETGGRHSFDWTPAEGVTDAGGFRFRVTATSGTASVAATTLMRDQVSAVSSTATGGLSLQLKSGGTVAYRDVRAFGG</sequence>
<keyword evidence="9" id="KW-0966">Cell projection</keyword>
<evidence type="ECO:0000259" key="8">
    <source>
        <dbReference type="Pfam" id="PF13861"/>
    </source>
</evidence>
<evidence type="ECO:0000256" key="3">
    <source>
        <dbReference type="ARBA" id="ARBA00022795"/>
    </source>
</evidence>
<feature type="compositionally biased region" description="Low complexity" evidence="6">
    <location>
        <begin position="1"/>
        <end position="17"/>
    </location>
</feature>
<evidence type="ECO:0000313" key="9">
    <source>
        <dbReference type="EMBL" id="NYG33779.1"/>
    </source>
</evidence>
<dbReference type="Proteomes" id="UP000518288">
    <property type="component" value="Unassembled WGS sequence"/>
</dbReference>
<evidence type="ECO:0000313" key="10">
    <source>
        <dbReference type="Proteomes" id="UP000518288"/>
    </source>
</evidence>
<dbReference type="EMBL" id="JACCFH010000001">
    <property type="protein sequence ID" value="NYG33779.1"/>
    <property type="molecule type" value="Genomic_DNA"/>
</dbReference>
<evidence type="ECO:0000259" key="7">
    <source>
        <dbReference type="Pfam" id="PF13860"/>
    </source>
</evidence>
<evidence type="ECO:0000256" key="6">
    <source>
        <dbReference type="SAM" id="MobiDB-lite"/>
    </source>
</evidence>
<dbReference type="AlphaFoldDB" id="A0A7Y9UCP4"/>
<name>A0A7Y9UCP4_9BURK</name>
<feature type="compositionally biased region" description="Polar residues" evidence="6">
    <location>
        <begin position="18"/>
        <end position="30"/>
    </location>
</feature>
<feature type="region of interest" description="Disordered" evidence="6">
    <location>
        <begin position="1"/>
        <end position="30"/>
    </location>
</feature>
<dbReference type="GO" id="GO:0044781">
    <property type="term" value="P:bacterial-type flagellum organization"/>
    <property type="evidence" value="ECO:0007669"/>
    <property type="project" value="UniProtKB-UniRule"/>
</dbReference>
<dbReference type="InterPro" id="IPR005648">
    <property type="entry name" value="FlgD"/>
</dbReference>
<comment type="function">
    <text evidence="4 5">Required for flagellar hook formation. May act as a scaffolding protein.</text>
</comment>
<keyword evidence="9" id="KW-0282">Flagellum</keyword>
<keyword evidence="3 5" id="KW-1005">Bacterial flagellum biogenesis</keyword>
<dbReference type="RefSeq" id="WP_179634509.1">
    <property type="nucleotide sequence ID" value="NZ_JACCFH010000001.1"/>
</dbReference>
<evidence type="ECO:0000256" key="1">
    <source>
        <dbReference type="ARBA" id="ARBA00010577"/>
    </source>
</evidence>
<dbReference type="Gene3D" id="2.30.30.910">
    <property type="match status" value="1"/>
</dbReference>
<dbReference type="Pfam" id="PF13861">
    <property type="entry name" value="FLgD_tudor"/>
    <property type="match status" value="1"/>
</dbReference>
<keyword evidence="9" id="KW-0969">Cilium</keyword>
<protein>
    <recommendedName>
        <fullName evidence="2 5">Basal-body rod modification protein FlgD</fullName>
    </recommendedName>
</protein>
<dbReference type="InterPro" id="IPR025963">
    <property type="entry name" value="FLgD_Tudor"/>
</dbReference>
<proteinExistence type="inferred from homology"/>
<dbReference type="Pfam" id="PF13860">
    <property type="entry name" value="FlgD_ig"/>
    <property type="match status" value="1"/>
</dbReference>
<organism evidence="9 10">
    <name type="scientific">Sphaerotilus montanus</name>
    <dbReference type="NCBI Taxonomy" id="522889"/>
    <lineage>
        <taxon>Bacteria</taxon>
        <taxon>Pseudomonadati</taxon>
        <taxon>Pseudomonadota</taxon>
        <taxon>Betaproteobacteria</taxon>
        <taxon>Burkholderiales</taxon>
        <taxon>Sphaerotilaceae</taxon>
        <taxon>Sphaerotilus</taxon>
    </lineage>
</organism>
<dbReference type="Pfam" id="PF03963">
    <property type="entry name" value="FlgD"/>
    <property type="match status" value="1"/>
</dbReference>
<evidence type="ECO:0000256" key="5">
    <source>
        <dbReference type="RuleBase" id="RU362076"/>
    </source>
</evidence>
<keyword evidence="10" id="KW-1185">Reference proteome</keyword>
<evidence type="ECO:0000256" key="4">
    <source>
        <dbReference type="ARBA" id="ARBA00024746"/>
    </source>
</evidence>
<dbReference type="Gene3D" id="2.60.40.4070">
    <property type="match status" value="1"/>
</dbReference>
<accession>A0A7Y9UCP4</accession>
<feature type="domain" description="FlgD/Vpr Ig-like" evidence="7">
    <location>
        <begin position="109"/>
        <end position="182"/>
    </location>
</feature>
<dbReference type="InterPro" id="IPR025965">
    <property type="entry name" value="FlgD/Vpr_Ig-like"/>
</dbReference>